<accession>A0A1I7RVH5</accession>
<proteinExistence type="predicted"/>
<reference evidence="3" key="1">
    <citation type="submission" date="2016-11" db="UniProtKB">
        <authorList>
            <consortium name="WormBaseParasite"/>
        </authorList>
    </citation>
    <scope>IDENTIFICATION</scope>
</reference>
<feature type="compositionally biased region" description="Polar residues" evidence="1">
    <location>
        <begin position="647"/>
        <end position="660"/>
    </location>
</feature>
<dbReference type="WBParaSite" id="BXY_0473600.1">
    <property type="protein sequence ID" value="BXY_0473600.1"/>
    <property type="gene ID" value="BXY_0473600"/>
</dbReference>
<dbReference type="PANTHER" id="PTHR47331">
    <property type="entry name" value="PHD-TYPE DOMAIN-CONTAINING PROTEIN"/>
    <property type="match status" value="1"/>
</dbReference>
<organism evidence="2 3">
    <name type="scientific">Bursaphelenchus xylophilus</name>
    <name type="common">Pinewood nematode worm</name>
    <name type="synonym">Aphelenchoides xylophilus</name>
    <dbReference type="NCBI Taxonomy" id="6326"/>
    <lineage>
        <taxon>Eukaryota</taxon>
        <taxon>Metazoa</taxon>
        <taxon>Ecdysozoa</taxon>
        <taxon>Nematoda</taxon>
        <taxon>Chromadorea</taxon>
        <taxon>Rhabditida</taxon>
        <taxon>Tylenchina</taxon>
        <taxon>Tylenchomorpha</taxon>
        <taxon>Aphelenchoidea</taxon>
        <taxon>Aphelenchoididae</taxon>
        <taxon>Bursaphelenchus</taxon>
    </lineage>
</organism>
<evidence type="ECO:0000256" key="1">
    <source>
        <dbReference type="SAM" id="MobiDB-lite"/>
    </source>
</evidence>
<dbReference type="Proteomes" id="UP000095284">
    <property type="component" value="Unplaced"/>
</dbReference>
<name>A0A1I7RVH5_BURXY</name>
<feature type="region of interest" description="Disordered" evidence="1">
    <location>
        <begin position="647"/>
        <end position="674"/>
    </location>
</feature>
<evidence type="ECO:0000313" key="2">
    <source>
        <dbReference type="Proteomes" id="UP000095284"/>
    </source>
</evidence>
<dbReference type="AlphaFoldDB" id="A0A1I7RVH5"/>
<sequence length="1221" mass="137403">MTYKHLDCYLTHNGDGSSVPKNKNLRENLLQNLVKTVAFLPKPMPKLQIYTLRRTILDTIPCTSGETVKELVKNAMESVGDFIETANYFPRICIKSKDKVFITSIFLFSETFHQTMNHSSLDSIYLTSADILSSPLFSRNAWQLHLDYLRQYGDQPTNDARDRDTFKVLGRTQVFQDLIQICRKIHVIYGTTLPDILEDLSRPLNQINDPTISPQVTLDRLKLVLSELRRFEKQANTLLGELSDICYSNNVPNECLNAFLSSIERPVISAIIKYWSNSCKEKIADLEESLDPRNSHKFETISPVTPPRLSNLVPAFSSSPILPLGLPPPMNSPPKRLGIDLAKAKVPRFTGRKDEFPMFFALLNEVLDYNKDYPETTRIGFLVSNLSGEPLTSIQSIPIRAGSLAIMLKSLQDRYGDSEDQVDRLIKILKDKRLSVPRTHQELTSWYYQLRDMSVCLLSSTSEAQERLFLSCLFDSLPFNIHESIVASFDRSGQKATVKNVINELGIIVRTREKLLFRAGDVSDRRETCDFLNHSDFEPRALFNSASHDARSFPQSRSDNTSFFNPNPSLTLASCAFCSQPHDSASCQIVQDFDSRQRIVRENRLCLLCLQRGHIVAQCSYSRCSNCNGRHHVSLCGKLFPPNESNFKPQPETPLSSVNPTPNPALSRFPRSNPVESVTPEIPMRSFRLNGHQENPQLPSPIVSHPIVSQPIVSDPIVSCPLVSSILTPAIVSPPIVSQSIASPVVSSIVSHPIVSRPIVSKSIVSPIVSSPILLSPIVSCRLVSSSIVTPFVSGSRNSVISSVKSSSIPQDSSLNVGNPSLLSDLVAVPHVRHRKWGRKKFPDRGQVLPLVNIGFTNLPEPHSPYHTPSETPHSSPSLSGCHFLLNELPMEQRTRCKLKLMDLELSHGQPFEDEYPDTLMPCSCPDVPNPNLPATEEPKGCQPMVKERRGKKLRIEDARCLKQQEKDGSWTKIRWKDKVGDDDTVYRITRDPQKLTLKHRIRVVDYDGEEIGLLPTKSGTMVRNIVNDIFERYRDGKATVLRMDATVNWNDYLAITIDILDRETIVIENGEPILPKCLTVLTLKQLLLDYKHATLGTGASSTRGLDNGELLAKLESGEAPTLAEKRLIAKCCAPPLQQHCLKRGLPWKRECRLYLANLFEPYPQLYIPDFVSQYDDHNYRGFLDITIGGAEAHRKKRRRTRLLKIMKSKKISLTLSSIKM</sequence>
<dbReference type="eggNOG" id="ENOG502RTAE">
    <property type="taxonomic scope" value="Eukaryota"/>
</dbReference>
<protein>
    <submittedName>
        <fullName evidence="3">Ras-GAP domain-containing protein</fullName>
    </submittedName>
</protein>
<evidence type="ECO:0000313" key="3">
    <source>
        <dbReference type="WBParaSite" id="BXY_0473600.1"/>
    </source>
</evidence>